<dbReference type="HOGENOM" id="CLU_1107816_0_0_1"/>
<dbReference type="RefSeq" id="XP_016211330.1">
    <property type="nucleotide sequence ID" value="XM_016360958.1"/>
</dbReference>
<keyword evidence="2" id="KW-1185">Reference proteome</keyword>
<dbReference type="EMBL" id="KN847555">
    <property type="protein sequence ID" value="KIW01461.1"/>
    <property type="molecule type" value="Genomic_DNA"/>
</dbReference>
<evidence type="ECO:0000313" key="1">
    <source>
        <dbReference type="EMBL" id="KIW01461.1"/>
    </source>
</evidence>
<evidence type="ECO:0000313" key="2">
    <source>
        <dbReference type="Proteomes" id="UP000053259"/>
    </source>
</evidence>
<organism evidence="1 2">
    <name type="scientific">Verruconis gallopava</name>
    <dbReference type="NCBI Taxonomy" id="253628"/>
    <lineage>
        <taxon>Eukaryota</taxon>
        <taxon>Fungi</taxon>
        <taxon>Dikarya</taxon>
        <taxon>Ascomycota</taxon>
        <taxon>Pezizomycotina</taxon>
        <taxon>Dothideomycetes</taxon>
        <taxon>Pleosporomycetidae</taxon>
        <taxon>Venturiales</taxon>
        <taxon>Sympoventuriaceae</taxon>
        <taxon>Verruconis</taxon>
    </lineage>
</organism>
<dbReference type="GeneID" id="27315191"/>
<gene>
    <name evidence="1" type="ORF">PV09_07218</name>
</gene>
<dbReference type="InParanoid" id="A0A0D1XGX9"/>
<proteinExistence type="predicted"/>
<accession>A0A0D1XGX9</accession>
<dbReference type="VEuPathDB" id="FungiDB:PV09_07218"/>
<dbReference type="AlphaFoldDB" id="A0A0D1XGX9"/>
<name>A0A0D1XGX9_9PEZI</name>
<dbReference type="Proteomes" id="UP000053259">
    <property type="component" value="Unassembled WGS sequence"/>
</dbReference>
<protein>
    <submittedName>
        <fullName evidence="1">Uncharacterized protein</fullName>
    </submittedName>
</protein>
<reference evidence="1 2" key="1">
    <citation type="submission" date="2015-01" db="EMBL/GenBank/DDBJ databases">
        <title>The Genome Sequence of Ochroconis gallopava CBS43764.</title>
        <authorList>
            <consortium name="The Broad Institute Genomics Platform"/>
            <person name="Cuomo C."/>
            <person name="de Hoog S."/>
            <person name="Gorbushina A."/>
            <person name="Stielow B."/>
            <person name="Teixiera M."/>
            <person name="Abouelleil A."/>
            <person name="Chapman S.B."/>
            <person name="Priest M."/>
            <person name="Young S.K."/>
            <person name="Wortman J."/>
            <person name="Nusbaum C."/>
            <person name="Birren B."/>
        </authorList>
    </citation>
    <scope>NUCLEOTIDE SEQUENCE [LARGE SCALE GENOMIC DNA]</scope>
    <source>
        <strain evidence="1 2">CBS 43764</strain>
    </source>
</reference>
<sequence length="251" mass="27041">MASHLHASSPAKACPVIRKQRMDASMELAPFGRDRRCPTHARDTGSLGILILSGQPSSAMWKDSCVAYLDCHGSHAAMISGTATRTDTGQHVHACTLPQAGRTHRTHRRQASPDLDELLACLRSCSAHDQEGAGLRGDPSGSVIDTACGRNHDEEMSCALSTRILPRLPYRREGAAFSEMYACLLPGKKWRVVPSRSEVAGSEVETAGWSVVNATCQEFSHHQLGGGKGLSLDSASRRGVRGLRVSWKQSS</sequence>